<evidence type="ECO:0000313" key="2">
    <source>
        <dbReference type="EMBL" id="OCF26996.1"/>
    </source>
</evidence>
<dbReference type="RefSeq" id="XP_019048066.1">
    <property type="nucleotide sequence ID" value="XM_019191318.1"/>
</dbReference>
<evidence type="ECO:0000313" key="4">
    <source>
        <dbReference type="Proteomes" id="UP000092730"/>
    </source>
</evidence>
<reference evidence="3" key="2">
    <citation type="submission" date="2013-07" db="EMBL/GenBank/DDBJ databases">
        <authorList>
            <consortium name="The Broad Institute Genome Sequencing Platform"/>
            <person name="Cuomo C."/>
            <person name="Litvintseva A."/>
            <person name="Chen Y."/>
            <person name="Heitman J."/>
            <person name="Sun S."/>
            <person name="Springer D."/>
            <person name="Dromer F."/>
            <person name="Young S.K."/>
            <person name="Zeng Q."/>
            <person name="Gargeya S."/>
            <person name="Fitzgerald M."/>
            <person name="Abouelleil A."/>
            <person name="Alvarado L."/>
            <person name="Berlin A.M."/>
            <person name="Chapman S.B."/>
            <person name="Dewar J."/>
            <person name="Goldberg J."/>
            <person name="Griggs A."/>
            <person name="Gujja S."/>
            <person name="Hansen M."/>
            <person name="Howarth C."/>
            <person name="Imamovic A."/>
            <person name="Larimer J."/>
            <person name="McCowan C."/>
            <person name="Murphy C."/>
            <person name="Pearson M."/>
            <person name="Priest M."/>
            <person name="Roberts A."/>
            <person name="Saif S."/>
            <person name="Shea T."/>
            <person name="Sykes S."/>
            <person name="Wortman J."/>
            <person name="Nusbaum C."/>
            <person name="Birren B."/>
        </authorList>
    </citation>
    <scope>NUCLEOTIDE SEQUENCE</scope>
    <source>
        <strain evidence="3">CBS 10118</strain>
    </source>
</reference>
<evidence type="ECO:0000256" key="1">
    <source>
        <dbReference type="SAM" id="MobiDB-lite"/>
    </source>
</evidence>
<keyword evidence="4" id="KW-1185">Reference proteome</keyword>
<feature type="compositionally biased region" description="Basic and acidic residues" evidence="1">
    <location>
        <begin position="10"/>
        <end position="21"/>
    </location>
</feature>
<protein>
    <submittedName>
        <fullName evidence="2">Uncharacterized protein</fullName>
    </submittedName>
</protein>
<organism evidence="2">
    <name type="scientific">Kwoniella bestiolae CBS 10118</name>
    <dbReference type="NCBI Taxonomy" id="1296100"/>
    <lineage>
        <taxon>Eukaryota</taxon>
        <taxon>Fungi</taxon>
        <taxon>Dikarya</taxon>
        <taxon>Basidiomycota</taxon>
        <taxon>Agaricomycotina</taxon>
        <taxon>Tremellomycetes</taxon>
        <taxon>Tremellales</taxon>
        <taxon>Cryptococcaceae</taxon>
        <taxon>Kwoniella</taxon>
    </lineage>
</organism>
<reference evidence="2" key="1">
    <citation type="submission" date="2013-07" db="EMBL/GenBank/DDBJ databases">
        <title>The Genome Sequence of Cryptococcus bestiolae CBS10118.</title>
        <authorList>
            <consortium name="The Broad Institute Genome Sequencing Platform"/>
            <person name="Cuomo C."/>
            <person name="Litvintseva A."/>
            <person name="Chen Y."/>
            <person name="Heitman J."/>
            <person name="Sun S."/>
            <person name="Springer D."/>
            <person name="Dromer F."/>
            <person name="Young S.K."/>
            <person name="Zeng Q."/>
            <person name="Gargeya S."/>
            <person name="Fitzgerald M."/>
            <person name="Abouelleil A."/>
            <person name="Alvarado L."/>
            <person name="Berlin A.M."/>
            <person name="Chapman S.B."/>
            <person name="Dewar J."/>
            <person name="Goldberg J."/>
            <person name="Griggs A."/>
            <person name="Gujja S."/>
            <person name="Hansen M."/>
            <person name="Howarth C."/>
            <person name="Imamovic A."/>
            <person name="Larimer J."/>
            <person name="McCowan C."/>
            <person name="Murphy C."/>
            <person name="Pearson M."/>
            <person name="Priest M."/>
            <person name="Roberts A."/>
            <person name="Saif S."/>
            <person name="Shea T."/>
            <person name="Sykes S."/>
            <person name="Wortman J."/>
            <person name="Nusbaum C."/>
            <person name="Birren B."/>
        </authorList>
    </citation>
    <scope>NUCLEOTIDE SEQUENCE [LARGE SCALE GENOMIC DNA]</scope>
    <source>
        <strain evidence="2">CBS 10118</strain>
    </source>
</reference>
<dbReference type="OrthoDB" id="10546745at2759"/>
<dbReference type="Proteomes" id="UP000092730">
    <property type="component" value="Chromosome 1"/>
</dbReference>
<dbReference type="VEuPathDB" id="FungiDB:I302_04688"/>
<dbReference type="GeneID" id="30209087"/>
<reference evidence="3" key="4">
    <citation type="submission" date="2024-02" db="EMBL/GenBank/DDBJ databases">
        <title>Comparative genomics of Cryptococcus and Kwoniella reveals pathogenesis evolution and contrasting modes of karyotype evolution via chromosome fusion or intercentromeric recombination.</title>
        <authorList>
            <person name="Coelho M.A."/>
            <person name="David-Palma M."/>
            <person name="Shea T."/>
            <person name="Bowers K."/>
            <person name="McGinley-Smith S."/>
            <person name="Mohammad A.W."/>
            <person name="Gnirke A."/>
            <person name="Yurkov A.M."/>
            <person name="Nowrousian M."/>
            <person name="Sun S."/>
            <person name="Cuomo C.A."/>
            <person name="Heitman J."/>
        </authorList>
    </citation>
    <scope>NUCLEOTIDE SEQUENCE</scope>
    <source>
        <strain evidence="3">CBS 10118</strain>
    </source>
</reference>
<reference evidence="2" key="3">
    <citation type="submission" date="2014-01" db="EMBL/GenBank/DDBJ databases">
        <title>Evolution of pathogenesis and genome organization in the Tremellales.</title>
        <authorList>
            <person name="Cuomo C."/>
            <person name="Litvintseva A."/>
            <person name="Heitman J."/>
            <person name="Chen Y."/>
            <person name="Sun S."/>
            <person name="Springer D."/>
            <person name="Dromer F."/>
            <person name="Young S."/>
            <person name="Zeng Q."/>
            <person name="Chapman S."/>
            <person name="Gujja S."/>
            <person name="Saif S."/>
            <person name="Birren B."/>
        </authorList>
    </citation>
    <scope>NUCLEOTIDE SEQUENCE</scope>
    <source>
        <strain evidence="2">CBS 10118</strain>
    </source>
</reference>
<feature type="region of interest" description="Disordered" evidence="1">
    <location>
        <begin position="428"/>
        <end position="460"/>
    </location>
</feature>
<sequence>MDQPIIYSDWEDKERRADQRSVRFSSPLYVEKPPAPPMIAVKRERSPTPPPEYDDPSHPRPYKTPRHDLSYQLDIKPSISASDPRHSGQSSYFPKPAPSLDYNPNHPPTPLREHVHQATRPSSSTSIRHRARLTSPAHREARRRRTDTGDRPVIRDARNQQNRNRNTRTRINPLHDLLGSSKRVLNPDELFGSHIGQLKSEFFGRSVHETLYTEEWRDTLDTLDEGDEMMEAIKTKGLMEIGMELLKRSIADLLVVADETRLLSNHRILVTGTWKRDCIIAEWMDEIRKLGGVVCNSEEELFRIGARTYIHIVDLPGSSYIATESRYVERMEGWTVQSCIGRLVRWCNAETLRNKPLDARLEILAAQCRKDLIHDSFDSLDTSKARDRIMILAQTTSSRPSSQPNYPGEIRRLTVEDFYTYIKDIREKSSQGNGQHHMTRAERRFAKTLPPALGTDPIRM</sequence>
<dbReference type="KEGG" id="kbi:30209087"/>
<name>A0A1B9G7J9_9TREE</name>
<dbReference type="EMBL" id="CP144541">
    <property type="protein sequence ID" value="WVW79347.1"/>
    <property type="molecule type" value="Genomic_DNA"/>
</dbReference>
<feature type="compositionally biased region" description="Low complexity" evidence="1">
    <location>
        <begin position="159"/>
        <end position="168"/>
    </location>
</feature>
<proteinExistence type="predicted"/>
<feature type="region of interest" description="Disordered" evidence="1">
    <location>
        <begin position="1"/>
        <end position="168"/>
    </location>
</feature>
<feature type="compositionally biased region" description="Basic and acidic residues" evidence="1">
    <location>
        <begin position="146"/>
        <end position="158"/>
    </location>
</feature>
<dbReference type="EMBL" id="KI894020">
    <property type="protein sequence ID" value="OCF26996.1"/>
    <property type="molecule type" value="Genomic_DNA"/>
</dbReference>
<accession>A0A1B9G7J9</accession>
<evidence type="ECO:0000313" key="3">
    <source>
        <dbReference type="EMBL" id="WVW79347.1"/>
    </source>
</evidence>
<gene>
    <name evidence="2" type="ORF">I302_04688</name>
    <name evidence="3" type="ORF">I302_101315</name>
</gene>
<dbReference type="AlphaFoldDB" id="A0A1B9G7J9"/>